<evidence type="ECO:0000256" key="8">
    <source>
        <dbReference type="RuleBase" id="RU000612"/>
    </source>
</evidence>
<evidence type="ECO:0000256" key="2">
    <source>
        <dbReference type="ARBA" id="ARBA00006604"/>
    </source>
</evidence>
<evidence type="ECO:0000256" key="6">
    <source>
        <dbReference type="ARBA" id="ARBA00023235"/>
    </source>
</evidence>
<dbReference type="CDD" id="cd05015">
    <property type="entry name" value="SIS_PGI_1"/>
    <property type="match status" value="1"/>
</dbReference>
<dbReference type="HAMAP" id="MF_00473">
    <property type="entry name" value="G6P_isomerase"/>
    <property type="match status" value="1"/>
</dbReference>
<dbReference type="InterPro" id="IPR046348">
    <property type="entry name" value="SIS_dom_sf"/>
</dbReference>
<dbReference type="NCBIfam" id="NF001211">
    <property type="entry name" value="PRK00179.1"/>
    <property type="match status" value="1"/>
</dbReference>
<keyword evidence="4 8" id="KW-0312">Gluconeogenesis</keyword>
<dbReference type="FunFam" id="3.40.50.10490:FF:000004">
    <property type="entry name" value="Glucose-6-phosphate isomerase"/>
    <property type="match status" value="1"/>
</dbReference>
<dbReference type="SUPFAM" id="SSF53697">
    <property type="entry name" value="SIS domain"/>
    <property type="match status" value="1"/>
</dbReference>
<reference evidence="9" key="1">
    <citation type="submission" date="2021-01" db="EMBL/GenBank/DDBJ databases">
        <authorList>
            <person name="Corre E."/>
            <person name="Pelletier E."/>
            <person name="Niang G."/>
            <person name="Scheremetjew M."/>
            <person name="Finn R."/>
            <person name="Kale V."/>
            <person name="Holt S."/>
            <person name="Cochrane G."/>
            <person name="Meng A."/>
            <person name="Brown T."/>
            <person name="Cohen L."/>
        </authorList>
    </citation>
    <scope>NUCLEOTIDE SEQUENCE</scope>
    <source>
        <strain evidence="9">CCMP127</strain>
    </source>
</reference>
<dbReference type="GO" id="GO:0048029">
    <property type="term" value="F:monosaccharide binding"/>
    <property type="evidence" value="ECO:0007669"/>
    <property type="project" value="TreeGrafter"/>
</dbReference>
<comment type="similarity">
    <text evidence="2 8">Belongs to the GPI family.</text>
</comment>
<keyword evidence="6 8" id="KW-0413">Isomerase</keyword>
<dbReference type="GO" id="GO:0004347">
    <property type="term" value="F:glucose-6-phosphate isomerase activity"/>
    <property type="evidence" value="ECO:0007669"/>
    <property type="project" value="UniProtKB-EC"/>
</dbReference>
<evidence type="ECO:0000256" key="5">
    <source>
        <dbReference type="ARBA" id="ARBA00023152"/>
    </source>
</evidence>
<dbReference type="PROSITE" id="PS00765">
    <property type="entry name" value="P_GLUCOSE_ISOMERASE_1"/>
    <property type="match status" value="1"/>
</dbReference>
<evidence type="ECO:0000256" key="7">
    <source>
        <dbReference type="ARBA" id="ARBA00029321"/>
    </source>
</evidence>
<dbReference type="Gene3D" id="1.10.1390.10">
    <property type="match status" value="1"/>
</dbReference>
<comment type="pathway">
    <text evidence="1 8">Carbohydrate degradation; glycolysis; D-glyceraldehyde 3-phosphate and glycerone phosphate from D-glucose: step 2/4.</text>
</comment>
<sequence>MSSLTSSPAWQALTAHYAAMKDTHMKDLFASDKERFNKFSMTFEDILLDYSKNRVTEETMALLYKLAEQQDVKGKAKAMFSGEKINDTEGRAVLHVALRNQSNTPILVDGKDVMPEVNDVLSRIKDFTEKVRSGAWKGYTGKSIDTVVNIGIGGSDLGPVMVCEALKPYSKRDLKMHFCSNVDGTHIAEILKACDPETTLFLVASKTFTTQETMTNAGTAKAWVLKAFKGDESSIAKHFAALSTNGEGVSKFGIDTNNMFGFWDWVGGRYSLWSAIGTPIALSIGFDNWMEMHAGAHAVDQHFLKYDGKENLPLTLALIGIWYNNFFDAETVAILPYDQYMHRFAAYFQQGDMESNGKYVNKDSLKVDYQTGPIIWGEPGTNGQHAFYQLIHQGTKIIPCDFLAPCQTQNNVPADLDGPVDHHPILLSNYFAQTEALAFGKDAAAVKAELDKTGMSEEAKAALIPHKIFEGNRPSNSFMFKKLTPRTLGSLIAIYEMKIFVQGAIWNINSFDQWGVELGKQLAKAILPELEGDAPVASHDSSTNGLINYYKANK</sequence>
<protein>
    <recommendedName>
        <fullName evidence="3 8">Glucose-6-phosphate isomerase</fullName>
        <ecNumber evidence="3 8">5.3.1.9</ecNumber>
    </recommendedName>
</protein>
<dbReference type="Gene3D" id="3.40.50.10490">
    <property type="entry name" value="Glucose-6-phosphate isomerase like protein, domain 1"/>
    <property type="match status" value="2"/>
</dbReference>
<dbReference type="InterPro" id="IPR001672">
    <property type="entry name" value="G6P_Isomerase"/>
</dbReference>
<dbReference type="InterPro" id="IPR035482">
    <property type="entry name" value="SIS_PGI_2"/>
</dbReference>
<evidence type="ECO:0000256" key="4">
    <source>
        <dbReference type="ARBA" id="ARBA00022432"/>
    </source>
</evidence>
<dbReference type="PANTHER" id="PTHR11469:SF1">
    <property type="entry name" value="GLUCOSE-6-PHOSPHATE ISOMERASE"/>
    <property type="match status" value="1"/>
</dbReference>
<dbReference type="GO" id="GO:0051156">
    <property type="term" value="P:glucose 6-phosphate metabolic process"/>
    <property type="evidence" value="ECO:0007669"/>
    <property type="project" value="TreeGrafter"/>
</dbReference>
<dbReference type="InterPro" id="IPR018189">
    <property type="entry name" value="Phosphoglucose_isomerase_CS"/>
</dbReference>
<keyword evidence="5 8" id="KW-0324">Glycolysis</keyword>
<evidence type="ECO:0000256" key="1">
    <source>
        <dbReference type="ARBA" id="ARBA00004926"/>
    </source>
</evidence>
<dbReference type="PROSITE" id="PS00174">
    <property type="entry name" value="P_GLUCOSE_ISOMERASE_2"/>
    <property type="match status" value="1"/>
</dbReference>
<dbReference type="PANTHER" id="PTHR11469">
    <property type="entry name" value="GLUCOSE-6-PHOSPHATE ISOMERASE"/>
    <property type="match status" value="1"/>
</dbReference>
<dbReference type="GO" id="GO:0006096">
    <property type="term" value="P:glycolytic process"/>
    <property type="evidence" value="ECO:0007669"/>
    <property type="project" value="UniProtKB-UniPathway"/>
</dbReference>
<dbReference type="GO" id="GO:0097367">
    <property type="term" value="F:carbohydrate derivative binding"/>
    <property type="evidence" value="ECO:0007669"/>
    <property type="project" value="InterPro"/>
</dbReference>
<accession>A0A7S3LE19</accession>
<dbReference type="AlphaFoldDB" id="A0A7S3LE19"/>
<dbReference type="PROSITE" id="PS51463">
    <property type="entry name" value="P_GLUCOSE_ISOMERASE_3"/>
    <property type="match status" value="1"/>
</dbReference>
<name>A0A7S3LE19_9STRA</name>
<gene>
    <name evidence="9" type="ORF">ACOF00016_LOCUS15374</name>
</gene>
<dbReference type="GO" id="GO:0006094">
    <property type="term" value="P:gluconeogenesis"/>
    <property type="evidence" value="ECO:0007669"/>
    <property type="project" value="UniProtKB-KW"/>
</dbReference>
<dbReference type="InterPro" id="IPR023096">
    <property type="entry name" value="G6P_Isomerase_C"/>
</dbReference>
<dbReference type="Pfam" id="PF00342">
    <property type="entry name" value="PGI"/>
    <property type="match status" value="1"/>
</dbReference>
<dbReference type="EC" id="5.3.1.9" evidence="3 8"/>
<dbReference type="GO" id="GO:0005829">
    <property type="term" value="C:cytosol"/>
    <property type="evidence" value="ECO:0007669"/>
    <property type="project" value="TreeGrafter"/>
</dbReference>
<proteinExistence type="inferred from homology"/>
<dbReference type="PRINTS" id="PR00662">
    <property type="entry name" value="G6PISOMERASE"/>
</dbReference>
<organism evidence="9">
    <name type="scientific">Amphora coffeiformis</name>
    <dbReference type="NCBI Taxonomy" id="265554"/>
    <lineage>
        <taxon>Eukaryota</taxon>
        <taxon>Sar</taxon>
        <taxon>Stramenopiles</taxon>
        <taxon>Ochrophyta</taxon>
        <taxon>Bacillariophyta</taxon>
        <taxon>Bacillariophyceae</taxon>
        <taxon>Bacillariophycidae</taxon>
        <taxon>Thalassiophysales</taxon>
        <taxon>Catenulaceae</taxon>
        <taxon>Amphora</taxon>
    </lineage>
</organism>
<comment type="catalytic activity">
    <reaction evidence="7 8">
        <text>alpha-D-glucose 6-phosphate = beta-D-fructose 6-phosphate</text>
        <dbReference type="Rhea" id="RHEA:11816"/>
        <dbReference type="ChEBI" id="CHEBI:57634"/>
        <dbReference type="ChEBI" id="CHEBI:58225"/>
        <dbReference type="EC" id="5.3.1.9"/>
    </reaction>
</comment>
<dbReference type="CDD" id="cd05016">
    <property type="entry name" value="SIS_PGI_2"/>
    <property type="match status" value="1"/>
</dbReference>
<evidence type="ECO:0000313" key="9">
    <source>
        <dbReference type="EMBL" id="CAE0418501.1"/>
    </source>
</evidence>
<evidence type="ECO:0000256" key="3">
    <source>
        <dbReference type="ARBA" id="ARBA00011952"/>
    </source>
</evidence>
<dbReference type="InterPro" id="IPR035476">
    <property type="entry name" value="SIS_PGI_1"/>
</dbReference>
<dbReference type="EMBL" id="HBIM01020521">
    <property type="protein sequence ID" value="CAE0418501.1"/>
    <property type="molecule type" value="Transcribed_RNA"/>
</dbReference>
<dbReference type="FunFam" id="1.10.1390.10:FF:000001">
    <property type="entry name" value="Glucose-6-phosphate isomerase"/>
    <property type="match status" value="1"/>
</dbReference>
<dbReference type="UniPathway" id="UPA00109">
    <property type="reaction ID" value="UER00181"/>
</dbReference>